<feature type="transmembrane region" description="Helical" evidence="1">
    <location>
        <begin position="23"/>
        <end position="41"/>
    </location>
</feature>
<evidence type="ECO:0000313" key="3">
    <source>
        <dbReference type="Proteomes" id="UP001597326"/>
    </source>
</evidence>
<sequence>MSSPDDAQRILERYPVPPARHRLYLALVTVLALVLAGWLVWAGGHGSRTPVAADVHSFHVVDDNRIDADLRVQREDPTRPARCVLRATAENFVQVGELDAEIAPGTAQMERVVVPVRTIHRATTVEVISCRLA</sequence>
<comment type="caution">
    <text evidence="2">The sequence shown here is derived from an EMBL/GenBank/DDBJ whole genome shotgun (WGS) entry which is preliminary data.</text>
</comment>
<dbReference type="RefSeq" id="WP_343875968.1">
    <property type="nucleotide sequence ID" value="NZ_BAAAIX010000035.1"/>
</dbReference>
<gene>
    <name evidence="2" type="ORF">ACFSCS_15115</name>
</gene>
<keyword evidence="1" id="KW-0812">Transmembrane</keyword>
<organism evidence="2 3">
    <name type="scientific">Luteococcus peritonei</name>
    <dbReference type="NCBI Taxonomy" id="88874"/>
    <lineage>
        <taxon>Bacteria</taxon>
        <taxon>Bacillati</taxon>
        <taxon>Actinomycetota</taxon>
        <taxon>Actinomycetes</taxon>
        <taxon>Propionibacteriales</taxon>
        <taxon>Propionibacteriaceae</taxon>
        <taxon>Luteococcus</taxon>
    </lineage>
</organism>
<dbReference type="Proteomes" id="UP001597326">
    <property type="component" value="Unassembled WGS sequence"/>
</dbReference>
<protein>
    <submittedName>
        <fullName evidence="2">DUF4307 domain-containing protein</fullName>
    </submittedName>
</protein>
<evidence type="ECO:0000313" key="2">
    <source>
        <dbReference type="EMBL" id="MFD1891502.1"/>
    </source>
</evidence>
<proteinExistence type="predicted"/>
<dbReference type="EMBL" id="JBHUFZ010000034">
    <property type="protein sequence ID" value="MFD1891502.1"/>
    <property type="molecule type" value="Genomic_DNA"/>
</dbReference>
<dbReference type="Pfam" id="PF14155">
    <property type="entry name" value="DUF4307"/>
    <property type="match status" value="1"/>
</dbReference>
<reference evidence="3" key="1">
    <citation type="journal article" date="2019" name="Int. J. Syst. Evol. Microbiol.">
        <title>The Global Catalogue of Microorganisms (GCM) 10K type strain sequencing project: providing services to taxonomists for standard genome sequencing and annotation.</title>
        <authorList>
            <consortium name="The Broad Institute Genomics Platform"/>
            <consortium name="The Broad Institute Genome Sequencing Center for Infectious Disease"/>
            <person name="Wu L."/>
            <person name="Ma J."/>
        </authorList>
    </citation>
    <scope>NUCLEOTIDE SEQUENCE [LARGE SCALE GENOMIC DNA]</scope>
    <source>
        <strain evidence="3">CAIM 431</strain>
    </source>
</reference>
<keyword evidence="1" id="KW-1133">Transmembrane helix</keyword>
<keyword evidence="3" id="KW-1185">Reference proteome</keyword>
<keyword evidence="1" id="KW-0472">Membrane</keyword>
<dbReference type="InterPro" id="IPR025443">
    <property type="entry name" value="DUF4307"/>
</dbReference>
<accession>A0ABW4RYY9</accession>
<name>A0ABW4RYY9_9ACTN</name>
<evidence type="ECO:0000256" key="1">
    <source>
        <dbReference type="SAM" id="Phobius"/>
    </source>
</evidence>